<keyword evidence="1" id="KW-0521">NADP</keyword>
<dbReference type="InterPro" id="IPR045000">
    <property type="entry name" value="TR"/>
</dbReference>
<evidence type="ECO:0000313" key="4">
    <source>
        <dbReference type="Proteomes" id="UP000593564"/>
    </source>
</evidence>
<dbReference type="PANTHER" id="PTHR42898:SF101">
    <property type="entry name" value="ENOYL-(ACYL CARRIER) REDUCTASE"/>
    <property type="match status" value="1"/>
</dbReference>
<sequence length="117" mass="12756">MERDFEIGNKRYLDRAMNQLTKNLACEWAKDNIRVNTIAAGLIKTSLADAVTQNPLDLEMAKGIVSRTPIGRPGEANEVSSLVAFLCFPAASYITGQCSLHGVNRSSVSELLSTRRG</sequence>
<keyword evidence="4" id="KW-1185">Reference proteome</keyword>
<dbReference type="Gene3D" id="3.40.50.720">
    <property type="entry name" value="NAD(P)-binding Rossmann-like Domain"/>
    <property type="match status" value="1"/>
</dbReference>
<dbReference type="InterPro" id="IPR036291">
    <property type="entry name" value="NAD(P)-bd_dom_sf"/>
</dbReference>
<dbReference type="InterPro" id="IPR002347">
    <property type="entry name" value="SDR_fam"/>
</dbReference>
<accession>A0A7J7HLH9</accession>
<reference evidence="3 4" key="2">
    <citation type="submission" date="2020-07" db="EMBL/GenBank/DDBJ databases">
        <title>Genome assembly of wild tea tree DASZ reveals pedigree and selection history of tea varieties.</title>
        <authorList>
            <person name="Zhang W."/>
        </authorList>
    </citation>
    <scope>NUCLEOTIDE SEQUENCE [LARGE SCALE GENOMIC DNA]</scope>
    <source>
        <strain evidence="4">cv. G240</strain>
        <tissue evidence="3">Leaf</tissue>
    </source>
</reference>
<evidence type="ECO:0000313" key="3">
    <source>
        <dbReference type="EMBL" id="KAF5953730.1"/>
    </source>
</evidence>
<reference evidence="4" key="1">
    <citation type="journal article" date="2020" name="Nat. Commun.">
        <title>Genome assembly of wild tea tree DASZ reveals pedigree and selection history of tea varieties.</title>
        <authorList>
            <person name="Zhang W."/>
            <person name="Zhang Y."/>
            <person name="Qiu H."/>
            <person name="Guo Y."/>
            <person name="Wan H."/>
            <person name="Zhang X."/>
            <person name="Scossa F."/>
            <person name="Alseekh S."/>
            <person name="Zhang Q."/>
            <person name="Wang P."/>
            <person name="Xu L."/>
            <person name="Schmidt M.H."/>
            <person name="Jia X."/>
            <person name="Li D."/>
            <person name="Zhu A."/>
            <person name="Guo F."/>
            <person name="Chen W."/>
            <person name="Ni D."/>
            <person name="Usadel B."/>
            <person name="Fernie A.R."/>
            <person name="Wen W."/>
        </authorList>
    </citation>
    <scope>NUCLEOTIDE SEQUENCE [LARGE SCALE GENOMIC DNA]</scope>
    <source>
        <strain evidence="4">cv. G240</strain>
    </source>
</reference>
<name>A0A7J7HLH9_CAMSI</name>
<comment type="caution">
    <text evidence="3">The sequence shown here is derived from an EMBL/GenBank/DDBJ whole genome shotgun (WGS) entry which is preliminary data.</text>
</comment>
<dbReference type="EMBL" id="JACBKZ010000003">
    <property type="protein sequence ID" value="KAF5953730.1"/>
    <property type="molecule type" value="Genomic_DNA"/>
</dbReference>
<dbReference type="GO" id="GO:0016491">
    <property type="term" value="F:oxidoreductase activity"/>
    <property type="evidence" value="ECO:0007669"/>
    <property type="project" value="UniProtKB-KW"/>
</dbReference>
<gene>
    <name evidence="3" type="ORF">HYC85_006586</name>
</gene>
<proteinExistence type="predicted"/>
<dbReference type="SUPFAM" id="SSF51735">
    <property type="entry name" value="NAD(P)-binding Rossmann-fold domains"/>
    <property type="match status" value="1"/>
</dbReference>
<dbReference type="Proteomes" id="UP000593564">
    <property type="component" value="Unassembled WGS sequence"/>
</dbReference>
<evidence type="ECO:0000256" key="1">
    <source>
        <dbReference type="ARBA" id="ARBA00022857"/>
    </source>
</evidence>
<dbReference type="PANTHER" id="PTHR42898">
    <property type="entry name" value="TROPINONE REDUCTASE"/>
    <property type="match status" value="1"/>
</dbReference>
<dbReference type="Pfam" id="PF13561">
    <property type="entry name" value="adh_short_C2"/>
    <property type="match status" value="1"/>
</dbReference>
<dbReference type="PRINTS" id="PR00081">
    <property type="entry name" value="GDHRDH"/>
</dbReference>
<organism evidence="3 4">
    <name type="scientific">Camellia sinensis</name>
    <name type="common">Tea plant</name>
    <name type="synonym">Thea sinensis</name>
    <dbReference type="NCBI Taxonomy" id="4442"/>
    <lineage>
        <taxon>Eukaryota</taxon>
        <taxon>Viridiplantae</taxon>
        <taxon>Streptophyta</taxon>
        <taxon>Embryophyta</taxon>
        <taxon>Tracheophyta</taxon>
        <taxon>Spermatophyta</taxon>
        <taxon>Magnoliopsida</taxon>
        <taxon>eudicotyledons</taxon>
        <taxon>Gunneridae</taxon>
        <taxon>Pentapetalae</taxon>
        <taxon>asterids</taxon>
        <taxon>Ericales</taxon>
        <taxon>Theaceae</taxon>
        <taxon>Camellia</taxon>
    </lineage>
</organism>
<evidence type="ECO:0000256" key="2">
    <source>
        <dbReference type="ARBA" id="ARBA00023002"/>
    </source>
</evidence>
<protein>
    <submittedName>
        <fullName evidence="3">Uncharacterized protein</fullName>
    </submittedName>
</protein>
<keyword evidence="2" id="KW-0560">Oxidoreductase</keyword>
<dbReference type="AlphaFoldDB" id="A0A7J7HLH9"/>